<dbReference type="PROSITE" id="PS50914">
    <property type="entry name" value="BON"/>
    <property type="match status" value="1"/>
</dbReference>
<dbReference type="PROSITE" id="PS51782">
    <property type="entry name" value="LYSM"/>
    <property type="match status" value="1"/>
</dbReference>
<feature type="domain" description="LysM" evidence="2">
    <location>
        <begin position="98"/>
        <end position="147"/>
    </location>
</feature>
<dbReference type="SMART" id="SM00257">
    <property type="entry name" value="LysM"/>
    <property type="match status" value="1"/>
</dbReference>
<dbReference type="CDD" id="cd00118">
    <property type="entry name" value="LysM"/>
    <property type="match status" value="1"/>
</dbReference>
<reference evidence="3 4" key="1">
    <citation type="submission" date="2024-06" db="EMBL/GenBank/DDBJ databases">
        <authorList>
            <person name="Kaempfer P."/>
            <person name="Viver T."/>
        </authorList>
    </citation>
    <scope>NUCLEOTIDE SEQUENCE [LARGE SCALE GENOMIC DNA]</scope>
    <source>
        <strain evidence="3 4">ST-119</strain>
    </source>
</reference>
<dbReference type="EMBL" id="JBELPZ010000022">
    <property type="protein sequence ID" value="MFL9845839.1"/>
    <property type="molecule type" value="Genomic_DNA"/>
</dbReference>
<dbReference type="InterPro" id="IPR007055">
    <property type="entry name" value="BON_dom"/>
</dbReference>
<dbReference type="SUPFAM" id="SSF54106">
    <property type="entry name" value="LysM domain"/>
    <property type="match status" value="1"/>
</dbReference>
<dbReference type="Gene3D" id="3.30.1340.30">
    <property type="match status" value="1"/>
</dbReference>
<dbReference type="PANTHER" id="PTHR34700:SF8">
    <property type="entry name" value="POTASSIUM BINDING PROTEIN KBP"/>
    <property type="match status" value="1"/>
</dbReference>
<proteinExistence type="predicted"/>
<gene>
    <name evidence="3" type="primary">lysM</name>
    <name evidence="3" type="ORF">ABS766_15570</name>
</gene>
<dbReference type="Proteomes" id="UP001629156">
    <property type="component" value="Unassembled WGS sequence"/>
</dbReference>
<dbReference type="NCBIfam" id="NF008399">
    <property type="entry name" value="PRK11198.1"/>
    <property type="match status" value="1"/>
</dbReference>
<accession>A0ABW8Z0G0</accession>
<dbReference type="Pfam" id="PF04972">
    <property type="entry name" value="BON"/>
    <property type="match status" value="1"/>
</dbReference>
<evidence type="ECO:0000313" key="3">
    <source>
        <dbReference type="EMBL" id="MFL9845839.1"/>
    </source>
</evidence>
<keyword evidence="4" id="KW-1185">Reference proteome</keyword>
<protein>
    <submittedName>
        <fullName evidence="3">Peptidoglycan-binding protein LysM</fullName>
    </submittedName>
</protein>
<sequence length="150" mass="16265">MKTLSFNKEAGSQLFGKINNAAPEKESLKASELLNFVKGLGLTYKNIKITTSEDTVTLEGEVAEQADAEKIALAVGNVSGVEAVNNKMKVTEATPESDFYTVVSGDSLSKIAGKFYGDVQKYPVIFEANKPMLTDPNKIYPGQVLRIPKM</sequence>
<dbReference type="InterPro" id="IPR018392">
    <property type="entry name" value="LysM"/>
</dbReference>
<dbReference type="Gene3D" id="3.10.350.10">
    <property type="entry name" value="LysM domain"/>
    <property type="match status" value="1"/>
</dbReference>
<dbReference type="Pfam" id="PF01476">
    <property type="entry name" value="LysM"/>
    <property type="match status" value="1"/>
</dbReference>
<evidence type="ECO:0000259" key="1">
    <source>
        <dbReference type="PROSITE" id="PS50914"/>
    </source>
</evidence>
<feature type="domain" description="BON" evidence="1">
    <location>
        <begin position="24"/>
        <end position="92"/>
    </location>
</feature>
<organism evidence="3 4">
    <name type="scientific">Flavobacterium rhizosphaerae</name>
    <dbReference type="NCBI Taxonomy" id="3163298"/>
    <lineage>
        <taxon>Bacteria</taxon>
        <taxon>Pseudomonadati</taxon>
        <taxon>Bacteroidota</taxon>
        <taxon>Flavobacteriia</taxon>
        <taxon>Flavobacteriales</taxon>
        <taxon>Flavobacteriaceae</taxon>
        <taxon>Flavobacterium</taxon>
    </lineage>
</organism>
<dbReference type="InterPro" id="IPR052196">
    <property type="entry name" value="Bact_Kbp"/>
</dbReference>
<dbReference type="PANTHER" id="PTHR34700">
    <property type="entry name" value="POTASSIUM BINDING PROTEIN KBP"/>
    <property type="match status" value="1"/>
</dbReference>
<dbReference type="InterPro" id="IPR036779">
    <property type="entry name" value="LysM_dom_sf"/>
</dbReference>
<name>A0ABW8Z0G0_9FLAO</name>
<evidence type="ECO:0000313" key="4">
    <source>
        <dbReference type="Proteomes" id="UP001629156"/>
    </source>
</evidence>
<comment type="caution">
    <text evidence="3">The sequence shown here is derived from an EMBL/GenBank/DDBJ whole genome shotgun (WGS) entry which is preliminary data.</text>
</comment>
<evidence type="ECO:0000259" key="2">
    <source>
        <dbReference type="PROSITE" id="PS51782"/>
    </source>
</evidence>
<dbReference type="RefSeq" id="WP_408086116.1">
    <property type="nucleotide sequence ID" value="NZ_JBELPZ010000022.1"/>
</dbReference>